<feature type="compositionally biased region" description="Low complexity" evidence="2">
    <location>
        <begin position="886"/>
        <end position="902"/>
    </location>
</feature>
<dbReference type="InterPro" id="IPR011990">
    <property type="entry name" value="TPR-like_helical_dom_sf"/>
</dbReference>
<feature type="compositionally biased region" description="Basic and acidic residues" evidence="2">
    <location>
        <begin position="1111"/>
        <end position="1121"/>
    </location>
</feature>
<feature type="compositionally biased region" description="Low complexity" evidence="2">
    <location>
        <begin position="766"/>
        <end position="784"/>
    </location>
</feature>
<evidence type="ECO:0000256" key="2">
    <source>
        <dbReference type="SAM" id="MobiDB-lite"/>
    </source>
</evidence>
<feature type="compositionally biased region" description="Pro residues" evidence="2">
    <location>
        <begin position="687"/>
        <end position="696"/>
    </location>
</feature>
<evidence type="ECO:0000313" key="3">
    <source>
        <dbReference type="EMBL" id="MBG0568125.1"/>
    </source>
</evidence>
<dbReference type="Gene3D" id="1.25.40.10">
    <property type="entry name" value="Tetratricopeptide repeat domain"/>
    <property type="match status" value="1"/>
</dbReference>
<dbReference type="PANTHER" id="PTHR37841">
    <property type="entry name" value="GLR2918 PROTEIN"/>
    <property type="match status" value="1"/>
</dbReference>
<dbReference type="EMBL" id="JADQTO010000034">
    <property type="protein sequence ID" value="MBG0568125.1"/>
    <property type="molecule type" value="Genomic_DNA"/>
</dbReference>
<dbReference type="PANTHER" id="PTHR37841:SF1">
    <property type="entry name" value="DUF3298 DOMAIN-CONTAINING PROTEIN"/>
    <property type="match status" value="1"/>
</dbReference>
<feature type="compositionally biased region" description="Pro residues" evidence="2">
    <location>
        <begin position="236"/>
        <end position="251"/>
    </location>
</feature>
<feature type="compositionally biased region" description="Low complexity" evidence="2">
    <location>
        <begin position="252"/>
        <end position="263"/>
    </location>
</feature>
<feature type="region of interest" description="Disordered" evidence="2">
    <location>
        <begin position="536"/>
        <end position="555"/>
    </location>
</feature>
<keyword evidence="1" id="KW-0802">TPR repeat</keyword>
<feature type="compositionally biased region" description="Pro residues" evidence="2">
    <location>
        <begin position="219"/>
        <end position="228"/>
    </location>
</feature>
<feature type="compositionally biased region" description="Basic and acidic residues" evidence="2">
    <location>
        <begin position="484"/>
        <end position="501"/>
    </location>
</feature>
<protein>
    <recommendedName>
        <fullName evidence="5">WG containing repeat-containing protein</fullName>
    </recommendedName>
</protein>
<feature type="region of interest" description="Disordered" evidence="2">
    <location>
        <begin position="674"/>
        <end position="717"/>
    </location>
</feature>
<feature type="compositionally biased region" description="Low complexity" evidence="2">
    <location>
        <begin position="1038"/>
        <end position="1053"/>
    </location>
</feature>
<feature type="compositionally biased region" description="Low complexity" evidence="2">
    <location>
        <begin position="339"/>
        <end position="355"/>
    </location>
</feature>
<feature type="region of interest" description="Disordered" evidence="2">
    <location>
        <begin position="753"/>
        <end position="1055"/>
    </location>
</feature>
<feature type="region of interest" description="Disordered" evidence="2">
    <location>
        <begin position="29"/>
        <end position="528"/>
    </location>
</feature>
<feature type="region of interest" description="Disordered" evidence="2">
    <location>
        <begin position="1091"/>
        <end position="1121"/>
    </location>
</feature>
<feature type="compositionally biased region" description="Low complexity" evidence="2">
    <location>
        <begin position="159"/>
        <end position="179"/>
    </location>
</feature>
<feature type="compositionally biased region" description="Low complexity" evidence="2">
    <location>
        <begin position="451"/>
        <end position="464"/>
    </location>
</feature>
<dbReference type="RefSeq" id="WP_196419896.1">
    <property type="nucleotide sequence ID" value="NZ_JADQTO010000034.1"/>
</dbReference>
<dbReference type="InterPro" id="IPR032774">
    <property type="entry name" value="WG_beta_rep"/>
</dbReference>
<proteinExistence type="predicted"/>
<accession>A0A931G2F8</accession>
<evidence type="ECO:0008006" key="5">
    <source>
        <dbReference type="Google" id="ProtNLM"/>
    </source>
</evidence>
<feature type="compositionally biased region" description="Low complexity" evidence="2">
    <location>
        <begin position="55"/>
        <end position="78"/>
    </location>
</feature>
<dbReference type="SMART" id="SM00028">
    <property type="entry name" value="TPR"/>
    <property type="match status" value="2"/>
</dbReference>
<dbReference type="PROSITE" id="PS50005">
    <property type="entry name" value="TPR"/>
    <property type="match status" value="1"/>
</dbReference>
<feature type="compositionally biased region" description="Basic and acidic residues" evidence="2">
    <location>
        <begin position="961"/>
        <end position="975"/>
    </location>
</feature>
<feature type="repeat" description="TPR" evidence="1">
    <location>
        <begin position="1247"/>
        <end position="1280"/>
    </location>
</feature>
<dbReference type="InterPro" id="IPR019734">
    <property type="entry name" value="TPR_rpt"/>
</dbReference>
<name>A0A931G2F8_9ACTN</name>
<dbReference type="SUPFAM" id="SSF48452">
    <property type="entry name" value="TPR-like"/>
    <property type="match status" value="1"/>
</dbReference>
<feature type="compositionally biased region" description="Polar residues" evidence="2">
    <location>
        <begin position="793"/>
        <end position="805"/>
    </location>
</feature>
<feature type="compositionally biased region" description="Low complexity" evidence="2">
    <location>
        <begin position="847"/>
        <end position="865"/>
    </location>
</feature>
<evidence type="ECO:0000313" key="4">
    <source>
        <dbReference type="Proteomes" id="UP000598146"/>
    </source>
</evidence>
<comment type="caution">
    <text evidence="3">The sequence shown here is derived from an EMBL/GenBank/DDBJ whole genome shotgun (WGS) entry which is preliminary data.</text>
</comment>
<evidence type="ECO:0000256" key="1">
    <source>
        <dbReference type="PROSITE-ProRule" id="PRU00339"/>
    </source>
</evidence>
<keyword evidence="4" id="KW-1185">Reference proteome</keyword>
<sequence>MNGWSSRPGADSWDDEPAWVYEITWEWEPLPGQRYPGDPGRRKAVHTPVYEASRGSSAPVSAAPISAAPVSGSAPVSGDGRGRGRASVGAAPVSPQPRPDEPSWNRPVHMHDHVDDRQPAPEQRRGSAPVYGGSARVNPVPPGHAQVSPASPGHPVPPGHGSVAPHSPSVPVSPGRPAAGRVPQQPQAPERGRGQAPAPGYGPRPGSQAPHGPARGGYPVPPAGPGGPRPAQHGGPVPPGGDVPPGRPNGPAPGAAVGFVPGRARLDQEAGYQGRRQAPEQQVPRQGPDGRPMPGPTSPAGPAYGSARPAPPDAFPAYPDEHRRDTTPFNLRPAPPERNTPATARPAPQPTRVTPQQMTPPAAVYPTSGPGGSAYPGAAHPRSGPGAPDVPVGWNGPGPVSPVSGNAPAFGRVDAPVSGSAPLSDRTPLSESAPVSGAGAGPIADGMDITPVSGPAGVSPVSGPAVGGSNFGPTDAAHAGTWPADERQQSGEPTRPLDPRRAGHTAMPGHAPPAEAGTSPLPEDQTRPLDLRRVGPETAEHQVERTQPIDPRRLGTHAADPHYSAPIGHGWNEPADAHPAAHAGYASAAEPVTAPPFGGEEATAPEYFTGEAATHLAGETAEPLADEAVAPVPTADSFVGEAPADTAHIADEGSAPAEESHGLGWLLSMSGLGATTPVPEAEAAPAPEAPAEPEPVPQGWFAPAIEPDEDADGETGLPAPEAAVAADQGSAELEAVETEADPAADAFVQPEAEDVTAAGSADADVTEAATVGGEAAESGETSATQDDVVVQTEPESWATQDNNEAQAEPEADDAWTTQSEDQAEPETSDTWTTHDTEFQAEPDASDAGVAAEQEGSVGGESAAAGMWDEREAAGEADTVAGAGVQEAWDPAEPAEAATWTEPETGDAAAPAEPVEELSWASAEPIATDVPPEPGTSEAGGVVSVLESSQSDYAETVSAGEVAREDVTGEATREAELGAYPVADEVSAAEQPTDAAATGPDTEVDALVEAGVAEPDTEAAEPSSAMAELDEEAAQPSLTAAEAEATEPGAEATELSPSVAGVVLGSAEGGPEAEAAEAGVVAAAGPVGAVAGVGGGEDASDERQSSEGVPPQRREAGDRRLADPERVLASLPWVFDPGTLRERIDEPERLWGLADRLTDRLEFAERDNVRAGLLSLRAVVHRVLGELDDALADGREGLRHAEASGELRPTVIARARLAHVLQWRGEFAEADRLYEQADSPELPSLVRAEIREMAGRSAFEQGRYLEAVNHFERALNVRQGEGAELVQRIELALDEITRRTGDGGWGPYPRTREEVLGLPQPPTPLRDDGTGLWGYAAAVDPQYAEAQPFSEGVAWVRRPDSAAWELIDQTGALEIAADAGYLAAGRFAEGLAWVSREPVGGWFAIDRANQTVVTGGFEDALPFRRGMALTRTHGVWGAIDRRGRIAVPRRYQRFATVLYAGGPVEGFTDEGLAVFEENGRFGVLDRTGRQVVPPAHAAVLIHPSAFLVSDPAGAWGALTREGEPLVDVVHREPADAAAEAERLTPETRPVL</sequence>
<gene>
    <name evidence="3" type="ORF">I4J89_42510</name>
</gene>
<feature type="compositionally biased region" description="Low complexity" evidence="2">
    <location>
        <begin position="674"/>
        <end position="686"/>
    </location>
</feature>
<feature type="compositionally biased region" description="Basic and acidic residues" evidence="2">
    <location>
        <begin position="98"/>
        <end position="125"/>
    </location>
</feature>
<organism evidence="3 4">
    <name type="scientific">Actinoplanes aureus</name>
    <dbReference type="NCBI Taxonomy" id="2792083"/>
    <lineage>
        <taxon>Bacteria</taxon>
        <taxon>Bacillati</taxon>
        <taxon>Actinomycetota</taxon>
        <taxon>Actinomycetes</taxon>
        <taxon>Micromonosporales</taxon>
        <taxon>Micromonosporaceae</taxon>
        <taxon>Actinoplanes</taxon>
    </lineage>
</organism>
<reference evidence="3" key="1">
    <citation type="submission" date="2020-11" db="EMBL/GenBank/DDBJ databases">
        <title>Isolation and identification of active actinomycetes.</title>
        <authorList>
            <person name="Sun X."/>
        </authorList>
    </citation>
    <scope>NUCLEOTIDE SEQUENCE</scope>
    <source>
        <strain evidence="3">NEAU-A11</strain>
    </source>
</reference>
<dbReference type="Proteomes" id="UP000598146">
    <property type="component" value="Unassembled WGS sequence"/>
</dbReference>
<dbReference type="Pfam" id="PF14903">
    <property type="entry name" value="WG_beta_rep"/>
    <property type="match status" value="1"/>
</dbReference>